<feature type="region of interest" description="Disordered" evidence="1">
    <location>
        <begin position="166"/>
        <end position="204"/>
    </location>
</feature>
<comment type="caution">
    <text evidence="2">The sequence shown here is derived from an EMBL/GenBank/DDBJ whole genome shotgun (WGS) entry which is preliminary data.</text>
</comment>
<evidence type="ECO:0000256" key="1">
    <source>
        <dbReference type="SAM" id="MobiDB-lite"/>
    </source>
</evidence>
<keyword evidence="3" id="KW-1185">Reference proteome</keyword>
<accession>A0A225VWX0</accession>
<dbReference type="AlphaFoldDB" id="A0A225VWX0"/>
<gene>
    <name evidence="2" type="ORF">PHMEG_00018025</name>
</gene>
<protein>
    <submittedName>
        <fullName evidence="2">Uncharacterized protein</fullName>
    </submittedName>
</protein>
<evidence type="ECO:0000313" key="2">
    <source>
        <dbReference type="EMBL" id="OWZ09297.1"/>
    </source>
</evidence>
<proteinExistence type="predicted"/>
<reference evidence="3" key="1">
    <citation type="submission" date="2017-03" db="EMBL/GenBank/DDBJ databases">
        <title>Phytopthora megakarya and P. palmivora, two closely related causual agents of cacao black pod achieved similar genome size and gene model numbers by different mechanisms.</title>
        <authorList>
            <person name="Ali S."/>
            <person name="Shao J."/>
            <person name="Larry D.J."/>
            <person name="Kronmiller B."/>
            <person name="Shen D."/>
            <person name="Strem M.D."/>
            <person name="Melnick R.L."/>
            <person name="Guiltinan M.J."/>
            <person name="Tyler B.M."/>
            <person name="Meinhardt L.W."/>
            <person name="Bailey B.A."/>
        </authorList>
    </citation>
    <scope>NUCLEOTIDE SEQUENCE [LARGE SCALE GENOMIC DNA]</scope>
    <source>
        <strain evidence="3">zdho120</strain>
    </source>
</reference>
<evidence type="ECO:0000313" key="3">
    <source>
        <dbReference type="Proteomes" id="UP000198211"/>
    </source>
</evidence>
<organism evidence="2 3">
    <name type="scientific">Phytophthora megakarya</name>
    <dbReference type="NCBI Taxonomy" id="4795"/>
    <lineage>
        <taxon>Eukaryota</taxon>
        <taxon>Sar</taxon>
        <taxon>Stramenopiles</taxon>
        <taxon>Oomycota</taxon>
        <taxon>Peronosporomycetes</taxon>
        <taxon>Peronosporales</taxon>
        <taxon>Peronosporaceae</taxon>
        <taxon>Phytophthora</taxon>
    </lineage>
</organism>
<name>A0A225VWX0_9STRA</name>
<dbReference type="EMBL" id="NBNE01002840">
    <property type="protein sequence ID" value="OWZ09297.1"/>
    <property type="molecule type" value="Genomic_DNA"/>
</dbReference>
<dbReference type="Proteomes" id="UP000198211">
    <property type="component" value="Unassembled WGS sequence"/>
</dbReference>
<feature type="compositionally biased region" description="Acidic residues" evidence="1">
    <location>
        <begin position="177"/>
        <end position="204"/>
    </location>
</feature>
<sequence>MESMRGAMAEVDLFIYVLEKEVANFQRKPFPMELQLDSSSPFECLIPLEKEATNAPVWAGSRDTLALRHPSNEMEMCRKAMRVFLNLRKLREFLDESYLDDELEQIVAYRHPRTSILASAAGEDCAQAQAHINISGTEVRAFKLHQIEESLTAHLQVTQSSNSERRGSFFAKIEGLNNEDESESSEEAESDDDDDNEEEMEKGD</sequence>